<name>A0A3M6QUK7_9BURK</name>
<proteinExistence type="predicted"/>
<evidence type="ECO:0000256" key="2">
    <source>
        <dbReference type="SAM" id="MobiDB-lite"/>
    </source>
</evidence>
<evidence type="ECO:0000259" key="3">
    <source>
        <dbReference type="Pfam" id="PF06791"/>
    </source>
</evidence>
<sequence length="1009" mass="108349">MATEDRRKVQIEAEVDARGAREGFGEVKQAGREMADDVAQSGRRAAEGLGAVGKGARTAADDVVDAGKRGGAGLDPIRKSSDQTAKDMSRAERAMVNSIQRATAALQSGGKAGADYYEMLARQRGISGDILKPYIEQLRQAEIAQKRLQQTTAGTDAVQRTSGGLTDKQLTAAMRGVPAQFTDIAVSLAGGQNPMTVLLQQGGQLKDMFGGVGQAARALGGYVMGLVNPFTLAAAAAGVLGLAYYQGSQEADRYNEAIVMSGNAAGVSAGQLGEMARALDARGFTQGAAAAALAKVAASGNIARDSIQQVAEVALRLERDAGTPVEQTVRQFDELGKSPVEASLKLTEQYRYLTAEVYQQIKALQDQGREDEAAALAQRTYADAMQGRTEQLDQHLGIIQRGWRSITSLAKEAWDAMLDVGRQRTPLENAQEAVDRAQQALDERRARNASIGIRDGKATQELEQQLATAKAFAQTISSVDAAVAKAEADHRATQDAGLAAAQALQKANDSALSKHEQMNKAIKEYRDNIEKLRAADPASALLDPKKIDAAEKAIRDRYKEKEKSGGGTAGAARGLDLSGIQNAMREELAMLAQHQQALELRRRAGLIEEADYYAQKRAMIEQATGIEQGALQQQITRLESEKAKGKEAIQVQKQLGELRASLALKQLDAENKLAAADQEAAAAAARREAALRSLTNTHERYIEQLERTAGRTVSTAWMGSRDRARLEGQWAIEDRYLQQERSLQDQRLTKGSAWTPEDQQQFDLRLEQLRIEQQREIELYQQTYRELDHLQSQWMLGAKKGLQDYVDQAANVAGQMEDAFANAASGMEDALVSFVTTGKLDFRSFAESVIADLVRIQARAALSGLFGSILGMLGTSGSGQVSQAAGGGTYSLASGSSGLGLKLGRANGGPVAAGDMRPVNERGTPELLTYGGKQYLMMGQTGGHVTPLDGRAGRGLASAGGMTLVVNARNHIDSRTDRADVEQSIYRGMTLAVEEAQAQMQYKMSRGMA</sequence>
<dbReference type="InterPro" id="IPR006431">
    <property type="entry name" value="Phage_tape_meas_C"/>
</dbReference>
<protein>
    <submittedName>
        <fullName evidence="5">Phage tail tape measure protein</fullName>
    </submittedName>
</protein>
<feature type="compositionally biased region" description="Basic and acidic residues" evidence="2">
    <location>
        <begin position="22"/>
        <end position="35"/>
    </location>
</feature>
<accession>A0A3M6QUK7</accession>
<feature type="domain" description="Bacteriophage tail tape measure N-terminal" evidence="3">
    <location>
        <begin position="164"/>
        <end position="362"/>
    </location>
</feature>
<evidence type="ECO:0000259" key="4">
    <source>
        <dbReference type="Pfam" id="PF09718"/>
    </source>
</evidence>
<dbReference type="EMBL" id="RDQO01000002">
    <property type="protein sequence ID" value="RMX06710.1"/>
    <property type="molecule type" value="Genomic_DNA"/>
</dbReference>
<dbReference type="InterPro" id="IPR009628">
    <property type="entry name" value="Phage_tape_measure_N"/>
</dbReference>
<feature type="domain" description="Bacteriophage tail tape measure C-terminal" evidence="4">
    <location>
        <begin position="793"/>
        <end position="866"/>
    </location>
</feature>
<dbReference type="NCBIfam" id="TIGR01541">
    <property type="entry name" value="tape_meas_lam_C"/>
    <property type="match status" value="1"/>
</dbReference>
<dbReference type="Pfam" id="PF09718">
    <property type="entry name" value="Tape_meas_lam_C"/>
    <property type="match status" value="1"/>
</dbReference>
<dbReference type="OrthoDB" id="363355at2"/>
<evidence type="ECO:0000256" key="1">
    <source>
        <dbReference type="SAM" id="Coils"/>
    </source>
</evidence>
<dbReference type="Proteomes" id="UP000278006">
    <property type="component" value="Unassembled WGS sequence"/>
</dbReference>
<gene>
    <name evidence="5" type="ORF">D8I35_09420</name>
</gene>
<feature type="region of interest" description="Disordered" evidence="2">
    <location>
        <begin position="22"/>
        <end position="42"/>
    </location>
</feature>
<keyword evidence="6" id="KW-1185">Reference proteome</keyword>
<feature type="coiled-coil region" evidence="1">
    <location>
        <begin position="501"/>
        <end position="535"/>
    </location>
</feature>
<comment type="caution">
    <text evidence="5">The sequence shown here is derived from an EMBL/GenBank/DDBJ whole genome shotgun (WGS) entry which is preliminary data.</text>
</comment>
<reference evidence="5 6" key="1">
    <citation type="submission" date="2018-10" db="EMBL/GenBank/DDBJ databases">
        <title>Draft genome of Cortibacter populi DSM10536.</title>
        <authorList>
            <person name="Bernier A.-M."/>
            <person name="Bernard K."/>
        </authorList>
    </citation>
    <scope>NUCLEOTIDE SEQUENCE [LARGE SCALE GENOMIC DNA]</scope>
    <source>
        <strain evidence="5 6">DSM 105136</strain>
    </source>
</reference>
<dbReference type="RefSeq" id="WP_122228515.1">
    <property type="nucleotide sequence ID" value="NZ_RDQO01000002.1"/>
</dbReference>
<keyword evidence="1" id="KW-0175">Coiled coil</keyword>
<dbReference type="Pfam" id="PF06791">
    <property type="entry name" value="TMP_2"/>
    <property type="match status" value="1"/>
</dbReference>
<organism evidence="5 6">
    <name type="scientific">Corticibacter populi</name>
    <dbReference type="NCBI Taxonomy" id="1550736"/>
    <lineage>
        <taxon>Bacteria</taxon>
        <taxon>Pseudomonadati</taxon>
        <taxon>Pseudomonadota</taxon>
        <taxon>Betaproteobacteria</taxon>
        <taxon>Burkholderiales</taxon>
        <taxon>Comamonadaceae</taxon>
        <taxon>Corticibacter</taxon>
    </lineage>
</organism>
<evidence type="ECO:0000313" key="5">
    <source>
        <dbReference type="EMBL" id="RMX06710.1"/>
    </source>
</evidence>
<evidence type="ECO:0000313" key="6">
    <source>
        <dbReference type="Proteomes" id="UP000278006"/>
    </source>
</evidence>
<dbReference type="AlphaFoldDB" id="A0A3M6QUK7"/>